<keyword evidence="2 6" id="KW-0441">Lipid A biosynthesis</keyword>
<keyword evidence="9" id="KW-1185">Reference proteome</keyword>
<keyword evidence="1 6" id="KW-0444">Lipid biosynthesis</keyword>
<comment type="subunit">
    <text evidence="6">Homotrimer.</text>
</comment>
<evidence type="ECO:0000256" key="2">
    <source>
        <dbReference type="ARBA" id="ARBA00022556"/>
    </source>
</evidence>
<keyword evidence="6" id="KW-0677">Repeat</keyword>
<evidence type="ECO:0000256" key="3">
    <source>
        <dbReference type="ARBA" id="ARBA00022679"/>
    </source>
</evidence>
<dbReference type="InterPro" id="IPR029098">
    <property type="entry name" value="Acetyltransf_C"/>
</dbReference>
<organism evidence="8 9">
    <name type="scientific">Pseudohoeflea coraliihabitans</name>
    <dbReference type="NCBI Taxonomy" id="2860393"/>
    <lineage>
        <taxon>Bacteria</taxon>
        <taxon>Pseudomonadati</taxon>
        <taxon>Pseudomonadota</taxon>
        <taxon>Alphaproteobacteria</taxon>
        <taxon>Hyphomicrobiales</taxon>
        <taxon>Rhizobiaceae</taxon>
        <taxon>Pseudohoeflea</taxon>
    </lineage>
</organism>
<comment type="pathway">
    <text evidence="6">Glycolipid biosynthesis; lipid IV(A) biosynthesis; lipid IV(A) from (3R)-3-hydroxytetradecanoyl-[acyl-carrier-protein] and UDP-N-acetyl-alpha-D-glucosamine: step 1/6.</text>
</comment>
<protein>
    <recommendedName>
        <fullName evidence="6">Acyl-[acyl-carrier-protein]--UDP-N-acetylglucosamine O-acyltransferase</fullName>
        <shortName evidence="6">UDP-N-acetylglucosamine acyltransferase</shortName>
        <ecNumber evidence="6">2.3.1.129</ecNumber>
    </recommendedName>
</protein>
<comment type="caution">
    <text evidence="8">The sequence shown here is derived from an EMBL/GenBank/DDBJ whole genome shotgun (WGS) entry which is preliminary data.</text>
</comment>
<dbReference type="EC" id="2.3.1.129" evidence="6"/>
<evidence type="ECO:0000256" key="4">
    <source>
        <dbReference type="ARBA" id="ARBA00023098"/>
    </source>
</evidence>
<dbReference type="InterPro" id="IPR018357">
    <property type="entry name" value="Hexapep_transf_CS"/>
</dbReference>
<evidence type="ECO:0000313" key="9">
    <source>
        <dbReference type="Proteomes" id="UP001430804"/>
    </source>
</evidence>
<evidence type="ECO:0000256" key="5">
    <source>
        <dbReference type="ARBA" id="ARBA00023315"/>
    </source>
</evidence>
<keyword evidence="6" id="KW-0963">Cytoplasm</keyword>
<dbReference type="RefSeq" id="WP_219202557.1">
    <property type="nucleotide sequence ID" value="NZ_JAHWQX010000003.1"/>
</dbReference>
<dbReference type="Pfam" id="PF13720">
    <property type="entry name" value="Acetyltransf_11"/>
    <property type="match status" value="1"/>
</dbReference>
<dbReference type="PIRSF" id="PIRSF000456">
    <property type="entry name" value="UDP-GlcNAc_acltr"/>
    <property type="match status" value="1"/>
</dbReference>
<keyword evidence="5 6" id="KW-0012">Acyltransferase</keyword>
<gene>
    <name evidence="6 8" type="primary">lpxA</name>
    <name evidence="8" type="ORF">KY465_14505</name>
</gene>
<dbReference type="NCBIfam" id="TIGR01852">
    <property type="entry name" value="lipid_A_lpxA"/>
    <property type="match status" value="1"/>
</dbReference>
<dbReference type="NCBIfam" id="NF003657">
    <property type="entry name" value="PRK05289.1"/>
    <property type="match status" value="1"/>
</dbReference>
<keyword evidence="3 6" id="KW-0808">Transferase</keyword>
<comment type="subcellular location">
    <subcellularLocation>
        <location evidence="6">Cytoplasm</location>
    </subcellularLocation>
</comment>
<feature type="domain" description="UDP N-acetylglucosamine O-acyltransferase C-terminal" evidence="7">
    <location>
        <begin position="181"/>
        <end position="258"/>
    </location>
</feature>
<comment type="similarity">
    <text evidence="6">Belongs to the transferase hexapeptide repeat family. LpxA subfamily.</text>
</comment>
<dbReference type="HAMAP" id="MF_00387">
    <property type="entry name" value="LpxA"/>
    <property type="match status" value="1"/>
</dbReference>
<sequence length="271" mass="28496">MSISTSAQIHSTAVVEDGATIGDEVRIGPFCLIGAQATIGAGSELMSHVVVSGRTTLGARTRVFPQAVLGGEPQNVRYAGEDTQLVIGDDCVIREGVTMHRGMPDHGGLTSVGSNGLFLAYSHVAHDCRVGDNVIMSNNVMLGGHVVVGDHVIIGGGAGIHQFVRVGHHAFIGGVVGVTNDVIPFGMCTGWPAALSGMNIVGMKRAGLSKAQLHEVRAAYKAIFEAGAPIRENVEKLKAAGINNTIVRHIVDFIDADRERALTSPQRHQRT</sequence>
<evidence type="ECO:0000256" key="6">
    <source>
        <dbReference type="HAMAP-Rule" id="MF_00387"/>
    </source>
</evidence>
<comment type="catalytic activity">
    <reaction evidence="6">
        <text>a (3R)-hydroxyacyl-[ACP] + UDP-N-acetyl-alpha-D-glucosamine = a UDP-3-O-[(3R)-3-hydroxyacyl]-N-acetyl-alpha-D-glucosamine + holo-[ACP]</text>
        <dbReference type="Rhea" id="RHEA:67812"/>
        <dbReference type="Rhea" id="RHEA-COMP:9685"/>
        <dbReference type="Rhea" id="RHEA-COMP:9945"/>
        <dbReference type="ChEBI" id="CHEBI:57705"/>
        <dbReference type="ChEBI" id="CHEBI:64479"/>
        <dbReference type="ChEBI" id="CHEBI:78827"/>
        <dbReference type="ChEBI" id="CHEBI:173225"/>
        <dbReference type="EC" id="2.3.1.129"/>
    </reaction>
</comment>
<proteinExistence type="inferred from homology"/>
<evidence type="ECO:0000256" key="1">
    <source>
        <dbReference type="ARBA" id="ARBA00022516"/>
    </source>
</evidence>
<dbReference type="CDD" id="cd03351">
    <property type="entry name" value="LbH_UDP-GlcNAc_AT"/>
    <property type="match status" value="1"/>
</dbReference>
<evidence type="ECO:0000313" key="8">
    <source>
        <dbReference type="EMBL" id="MBW3098492.1"/>
    </source>
</evidence>
<dbReference type="Proteomes" id="UP001430804">
    <property type="component" value="Unassembled WGS sequence"/>
</dbReference>
<comment type="function">
    <text evidence="6">Involved in the biosynthesis of lipid A, a phosphorylated glycolipid that anchors the lipopolysaccharide to the outer membrane of the cell.</text>
</comment>
<reference evidence="8" key="1">
    <citation type="submission" date="2021-07" db="EMBL/GenBank/DDBJ databases">
        <title>Pseudohoeflea marina sp. nov. a polyhydroxyalcanoate-producing bacterium.</title>
        <authorList>
            <person name="Zheng W."/>
            <person name="Yu S."/>
            <person name="Huang Y."/>
        </authorList>
    </citation>
    <scope>NUCLEOTIDE SEQUENCE</scope>
    <source>
        <strain evidence="8">DP4N28-3</strain>
    </source>
</reference>
<dbReference type="GO" id="GO:0008780">
    <property type="term" value="F:acyl-[acyl-carrier-protein]-UDP-N-acetylglucosamine O-acyltransferase activity"/>
    <property type="evidence" value="ECO:0007669"/>
    <property type="project" value="UniProtKB-EC"/>
</dbReference>
<evidence type="ECO:0000259" key="7">
    <source>
        <dbReference type="Pfam" id="PF13720"/>
    </source>
</evidence>
<dbReference type="PANTHER" id="PTHR43480">
    <property type="entry name" value="ACYL-[ACYL-CARRIER-PROTEIN]--UDP-N-ACETYLGLUCOSAMINE O-ACYLTRANSFERASE"/>
    <property type="match status" value="1"/>
</dbReference>
<dbReference type="InterPro" id="IPR010137">
    <property type="entry name" value="Lipid_A_LpxA"/>
</dbReference>
<accession>A0ABS6WR88</accession>
<name>A0ABS6WR88_9HYPH</name>
<dbReference type="PROSITE" id="PS00101">
    <property type="entry name" value="HEXAPEP_TRANSFERASES"/>
    <property type="match status" value="1"/>
</dbReference>
<dbReference type="EMBL" id="JAHWQX010000003">
    <property type="protein sequence ID" value="MBW3098492.1"/>
    <property type="molecule type" value="Genomic_DNA"/>
</dbReference>
<keyword evidence="4 6" id="KW-0443">Lipid metabolism</keyword>
<dbReference type="PANTHER" id="PTHR43480:SF1">
    <property type="entry name" value="ACYL-[ACYL-CARRIER-PROTEIN]--UDP-N-ACETYLGLUCOSAMINE O-ACYLTRANSFERASE, MITOCHONDRIAL-RELATED"/>
    <property type="match status" value="1"/>
</dbReference>